<name>J9GSQ4_9ZZZZ</name>
<dbReference type="AlphaFoldDB" id="J9GSQ4"/>
<protein>
    <submittedName>
        <fullName evidence="1">Uncharacterized protein</fullName>
    </submittedName>
</protein>
<accession>J9GSQ4</accession>
<dbReference type="EMBL" id="AMCI01002212">
    <property type="protein sequence ID" value="EJX03305.1"/>
    <property type="molecule type" value="Genomic_DNA"/>
</dbReference>
<organism evidence="1">
    <name type="scientific">gut metagenome</name>
    <dbReference type="NCBI Taxonomy" id="749906"/>
    <lineage>
        <taxon>unclassified sequences</taxon>
        <taxon>metagenomes</taxon>
        <taxon>organismal metagenomes</taxon>
    </lineage>
</organism>
<comment type="caution">
    <text evidence="1">The sequence shown here is derived from an EMBL/GenBank/DDBJ whole genome shotgun (WGS) entry which is preliminary data.</text>
</comment>
<evidence type="ECO:0000313" key="1">
    <source>
        <dbReference type="EMBL" id="EJX03305.1"/>
    </source>
</evidence>
<sequence>MKKIFIISVLFLLLCVSTSHASDVRVNSKHVTTDVPPVVQQRKGEAAALASWKRLKDYFVQSKTSADSIDYPDYYGGSFVEDGKLIVYIVKGERHKGPQFIYTDAAIIVKESRFSYNDLQKTYQAITEFMASCEHAGNPLVEKFSLCSLSETNNRVEVYFTELSPSLLSEFKKQVSNSPAIEFRIAPQPDDDNLVIPNPVFLED</sequence>
<gene>
    <name evidence="1" type="ORF">EVA_08569</name>
</gene>
<reference evidence="1" key="1">
    <citation type="journal article" date="2012" name="PLoS ONE">
        <title>Gene sets for utilization of primary and secondary nutrition supplies in the distal gut of endangered iberian lynx.</title>
        <authorList>
            <person name="Alcaide M."/>
            <person name="Messina E."/>
            <person name="Richter M."/>
            <person name="Bargiela R."/>
            <person name="Peplies J."/>
            <person name="Huws S.A."/>
            <person name="Newbold C.J."/>
            <person name="Golyshin P.N."/>
            <person name="Simon M.A."/>
            <person name="Lopez G."/>
            <person name="Yakimov M.M."/>
            <person name="Ferrer M."/>
        </authorList>
    </citation>
    <scope>NUCLEOTIDE SEQUENCE</scope>
</reference>
<proteinExistence type="predicted"/>